<proteinExistence type="predicted"/>
<dbReference type="PANTHER" id="PTHR42695:SF5">
    <property type="entry name" value="GLUTAMINE AMIDOTRANSFERASE YLR126C-RELATED"/>
    <property type="match status" value="1"/>
</dbReference>
<dbReference type="EMBL" id="CP000910">
    <property type="protein sequence ID" value="ABY23408.1"/>
    <property type="molecule type" value="Genomic_DNA"/>
</dbReference>
<dbReference type="KEGG" id="rsa:RSal33209_1672"/>
<dbReference type="GO" id="GO:0005829">
    <property type="term" value="C:cytosol"/>
    <property type="evidence" value="ECO:0007669"/>
    <property type="project" value="TreeGrafter"/>
</dbReference>
<dbReference type="PROSITE" id="PS51273">
    <property type="entry name" value="GATASE_TYPE_1"/>
    <property type="match status" value="1"/>
</dbReference>
<dbReference type="Pfam" id="PF00117">
    <property type="entry name" value="GATase"/>
    <property type="match status" value="1"/>
</dbReference>
<dbReference type="STRING" id="288705.RSal33209_1672"/>
<dbReference type="CDD" id="cd01741">
    <property type="entry name" value="GATase1_1"/>
    <property type="match status" value="1"/>
</dbReference>
<keyword evidence="2" id="KW-0436">Ligase</keyword>
<reference evidence="3" key="1">
    <citation type="journal article" date="2008" name="J. Bacteriol.">
        <title>Genome sequence of the fish pathogen Renibacterium salmoninarum suggests reductive evolution away from an environmental Arthrobacter ancestor.</title>
        <authorList>
            <person name="Wiens G.D."/>
            <person name="Rockey D.D."/>
            <person name="Wu Z."/>
            <person name="Chang J."/>
            <person name="Levy R."/>
            <person name="Crane S."/>
            <person name="Chen D.S."/>
            <person name="Capri G.R."/>
            <person name="Burnett J.R."/>
            <person name="Sudheesh P.S."/>
            <person name="Schipma M.J."/>
            <person name="Burd H."/>
            <person name="Bhattacharyya A."/>
            <person name="Rhodes L.D."/>
            <person name="Kaul R."/>
            <person name="Strom M.S."/>
        </authorList>
    </citation>
    <scope>NUCLEOTIDE SEQUENCE [LARGE SCALE GENOMIC DNA]</scope>
    <source>
        <strain evidence="3">ATCC 33209 / DSM 20767 / JCM 11484 / NBRC 15589 / NCIMB 2235</strain>
    </source>
</reference>
<name>A9WMS2_RENSM</name>
<sequence length="230" mass="24259">MAYVLILKHVSVEGPGLIATALTNAGVEYRIRNLLSENQPILPALTELCGVVLMGGPMDASDVESFPALGLEQQLVRNAVAAKIPVLGVCLGHQIIALALGARIDYRATRKIGVAPVQATGEFSALDGIDVVHWHTDNASLPDGATKLASTSGCSNQAFRLGSALGMQFHLELSQPLLEDWLDSGMAADLLPGTGAEFLADFARQESQRSRLAIDIFSQFAAGTQATHGN</sequence>
<dbReference type="GO" id="GO:0003922">
    <property type="term" value="F:GMP synthase (glutamine-hydrolyzing) activity"/>
    <property type="evidence" value="ECO:0007669"/>
    <property type="project" value="UniProtKB-EC"/>
</dbReference>
<dbReference type="eggNOG" id="COG0518">
    <property type="taxonomic scope" value="Bacteria"/>
</dbReference>
<keyword evidence="3" id="KW-1185">Reference proteome</keyword>
<dbReference type="HOGENOM" id="CLU_054974_3_0_11"/>
<dbReference type="InterPro" id="IPR044992">
    <property type="entry name" value="ChyE-like"/>
</dbReference>
<evidence type="ECO:0000313" key="3">
    <source>
        <dbReference type="Proteomes" id="UP000002007"/>
    </source>
</evidence>
<dbReference type="PANTHER" id="PTHR42695">
    <property type="entry name" value="GLUTAMINE AMIDOTRANSFERASE YLR126C-RELATED"/>
    <property type="match status" value="1"/>
</dbReference>
<feature type="domain" description="Glutamine amidotransferase" evidence="1">
    <location>
        <begin position="18"/>
        <end position="174"/>
    </location>
</feature>
<dbReference type="EC" id="6.3.5.2" evidence="2"/>
<dbReference type="InterPro" id="IPR017926">
    <property type="entry name" value="GATASE"/>
</dbReference>
<dbReference type="InterPro" id="IPR029062">
    <property type="entry name" value="Class_I_gatase-like"/>
</dbReference>
<dbReference type="Gene3D" id="3.40.50.880">
    <property type="match status" value="1"/>
</dbReference>
<dbReference type="AlphaFoldDB" id="A9WMS2"/>
<accession>A9WMS2</accession>
<gene>
    <name evidence="2" type="ordered locus">RSal33209_1672</name>
</gene>
<dbReference type="RefSeq" id="WP_012245081.1">
    <property type="nucleotide sequence ID" value="NC_010168.1"/>
</dbReference>
<dbReference type="Proteomes" id="UP000002007">
    <property type="component" value="Chromosome"/>
</dbReference>
<evidence type="ECO:0000259" key="1">
    <source>
        <dbReference type="Pfam" id="PF00117"/>
    </source>
</evidence>
<dbReference type="SUPFAM" id="SSF52317">
    <property type="entry name" value="Class I glutamine amidotransferase-like"/>
    <property type="match status" value="1"/>
</dbReference>
<protein>
    <submittedName>
        <fullName evidence="2">GMP synthase (Glutamine-hydrolyzing)</fullName>
        <ecNumber evidence="2">6.3.5.2</ecNumber>
    </submittedName>
</protein>
<evidence type="ECO:0000313" key="2">
    <source>
        <dbReference type="EMBL" id="ABY23408.1"/>
    </source>
</evidence>
<organism evidence="2 3">
    <name type="scientific">Renibacterium salmoninarum (strain ATCC 33209 / DSM 20767 / JCM 11484 / NBRC 15589 / NCIMB 2235)</name>
    <dbReference type="NCBI Taxonomy" id="288705"/>
    <lineage>
        <taxon>Bacteria</taxon>
        <taxon>Bacillati</taxon>
        <taxon>Actinomycetota</taxon>
        <taxon>Actinomycetes</taxon>
        <taxon>Micrococcales</taxon>
        <taxon>Micrococcaceae</taxon>
        <taxon>Renibacterium</taxon>
    </lineage>
</organism>